<dbReference type="Pfam" id="PF00400">
    <property type="entry name" value="WD40"/>
    <property type="match status" value="3"/>
</dbReference>
<dbReference type="EMBL" id="BEYU01000028">
    <property type="protein sequence ID" value="GBG27124.1"/>
    <property type="molecule type" value="Genomic_DNA"/>
</dbReference>
<protein>
    <recommendedName>
        <fullName evidence="7">Coronin</fullName>
    </recommendedName>
</protein>
<keyword evidence="3 7" id="KW-0677">Repeat</keyword>
<dbReference type="InterPro" id="IPR019775">
    <property type="entry name" value="WD40_repeat_CS"/>
</dbReference>
<dbReference type="GO" id="GO:0007015">
    <property type="term" value="P:actin filament organization"/>
    <property type="evidence" value="ECO:0007669"/>
    <property type="project" value="TreeGrafter"/>
</dbReference>
<dbReference type="PANTHER" id="PTHR10856:SF0">
    <property type="entry name" value="CORONIN"/>
    <property type="match status" value="1"/>
</dbReference>
<keyword evidence="2 6" id="KW-0853">WD repeat</keyword>
<sequence length="449" mass="48663">MSRIVRASKVRHVYCEPAKQEFQYHGLRISSATGDHNYIKANTTFLAYAVTTGGGALTVVPLADCGKLDPCLPVLDGHKGAVLDFDFNPFDEHMLASGGDDCTVKVWALPRGGLTENIMDPVVNMAEHQKKVTVVRYHPTAENVLATGSADSTVKIWDVQRAESVATCADSEQLIQDVVWSYDGSLLATSAKDKFLRIVDPRNGEIVQKVLAHDGAKTSKLTFLGAGGNLCSVGFTRSSKRQFKVWDPRNLEKPLATCDIDQGAGVIMPFFDEGTNLLYLAGKGDGNIRYFEITGEAPFQFHVGDYRASSPAKGIAIVPKRSCDVTRCEVTRFLKLTKNSVEPLSFICPRKSDVFQPDLFPDAYAGKAALSADDFFAGKNASPILASLDPKDRAAMAGEEAPTSTLKPLKTARELEAELTSAKAYILQLRSSLEEHGVDIPTAPATLMA</sequence>
<dbReference type="InterPro" id="IPR015505">
    <property type="entry name" value="Coronin"/>
</dbReference>
<dbReference type="Pfam" id="PF08953">
    <property type="entry name" value="DUF1899"/>
    <property type="match status" value="1"/>
</dbReference>
<dbReference type="Gene3D" id="2.130.10.10">
    <property type="entry name" value="YVTN repeat-like/Quinoprotein amine dehydrogenase"/>
    <property type="match status" value="1"/>
</dbReference>
<dbReference type="OrthoDB" id="1850764at2759"/>
<keyword evidence="10" id="KW-1185">Reference proteome</keyword>
<dbReference type="InterPro" id="IPR015943">
    <property type="entry name" value="WD40/YVTN_repeat-like_dom_sf"/>
</dbReference>
<dbReference type="InterPro" id="IPR015048">
    <property type="entry name" value="DUF1899"/>
</dbReference>
<evidence type="ECO:0000256" key="5">
    <source>
        <dbReference type="ARBA" id="ARBA00023203"/>
    </source>
</evidence>
<dbReference type="FunCoup" id="A0A2R5GGZ4">
    <property type="interactions" value="28"/>
</dbReference>
<dbReference type="Proteomes" id="UP000241890">
    <property type="component" value="Unassembled WGS sequence"/>
</dbReference>
<evidence type="ECO:0000313" key="9">
    <source>
        <dbReference type="EMBL" id="GBG27124.1"/>
    </source>
</evidence>
<dbReference type="SMART" id="SM01167">
    <property type="entry name" value="DUF1900"/>
    <property type="match status" value="1"/>
</dbReference>
<gene>
    <name evidence="9" type="ORF">FCC1311_033472</name>
</gene>
<dbReference type="InterPro" id="IPR001680">
    <property type="entry name" value="WD40_rpt"/>
</dbReference>
<comment type="similarity">
    <text evidence="1 7">Belongs to the WD repeat coronin family.</text>
</comment>
<feature type="repeat" description="WD" evidence="6">
    <location>
        <begin position="75"/>
        <end position="117"/>
    </location>
</feature>
<evidence type="ECO:0000256" key="1">
    <source>
        <dbReference type="ARBA" id="ARBA00009482"/>
    </source>
</evidence>
<accession>A0A2R5GGZ4</accession>
<name>A0A2R5GGZ4_9STRA</name>
<keyword evidence="4" id="KW-0175">Coiled coil</keyword>
<feature type="repeat" description="WD" evidence="6">
    <location>
        <begin position="125"/>
        <end position="167"/>
    </location>
</feature>
<reference evidence="9 10" key="1">
    <citation type="submission" date="2017-12" db="EMBL/GenBank/DDBJ databases">
        <title>Sequencing, de novo assembly and annotation of complete genome of a new Thraustochytrid species, strain FCC1311.</title>
        <authorList>
            <person name="Sedici K."/>
            <person name="Godart F."/>
            <person name="Aiese Cigliano R."/>
            <person name="Sanseverino W."/>
            <person name="Barakat M."/>
            <person name="Ortet P."/>
            <person name="Marechal E."/>
            <person name="Cagnac O."/>
            <person name="Amato A."/>
        </authorList>
    </citation>
    <scope>NUCLEOTIDE SEQUENCE [LARGE SCALE GENOMIC DNA]</scope>
</reference>
<feature type="domain" description="DUF1899" evidence="8">
    <location>
        <begin position="3"/>
        <end position="66"/>
    </location>
</feature>
<evidence type="ECO:0000256" key="6">
    <source>
        <dbReference type="PROSITE-ProRule" id="PRU00221"/>
    </source>
</evidence>
<dbReference type="InParanoid" id="A0A2R5GGZ4"/>
<proteinExistence type="inferred from homology"/>
<evidence type="ECO:0000313" key="10">
    <source>
        <dbReference type="Proteomes" id="UP000241890"/>
    </source>
</evidence>
<keyword evidence="5" id="KW-0009">Actin-binding</keyword>
<dbReference type="PROSITE" id="PS00678">
    <property type="entry name" value="WD_REPEATS_1"/>
    <property type="match status" value="1"/>
</dbReference>
<evidence type="ECO:0000256" key="4">
    <source>
        <dbReference type="ARBA" id="ARBA00023054"/>
    </source>
</evidence>
<dbReference type="SUPFAM" id="SSF50978">
    <property type="entry name" value="WD40 repeat-like"/>
    <property type="match status" value="1"/>
</dbReference>
<evidence type="ECO:0000256" key="2">
    <source>
        <dbReference type="ARBA" id="ARBA00022574"/>
    </source>
</evidence>
<dbReference type="GO" id="GO:0051015">
    <property type="term" value="F:actin filament binding"/>
    <property type="evidence" value="ECO:0007669"/>
    <property type="project" value="TreeGrafter"/>
</dbReference>
<dbReference type="PROSITE" id="PS50294">
    <property type="entry name" value="WD_REPEATS_REGION"/>
    <property type="match status" value="2"/>
</dbReference>
<evidence type="ECO:0000256" key="7">
    <source>
        <dbReference type="RuleBase" id="RU280818"/>
    </source>
</evidence>
<evidence type="ECO:0000256" key="3">
    <source>
        <dbReference type="ARBA" id="ARBA00022737"/>
    </source>
</evidence>
<dbReference type="FunFam" id="2.130.10.10:FF:000502">
    <property type="entry name" value="Coronin"/>
    <property type="match status" value="1"/>
</dbReference>
<dbReference type="Pfam" id="PF16300">
    <property type="entry name" value="WD40_4"/>
    <property type="match status" value="1"/>
</dbReference>
<dbReference type="AlphaFoldDB" id="A0A2R5GGZ4"/>
<dbReference type="SMART" id="SM00320">
    <property type="entry name" value="WD40"/>
    <property type="match status" value="4"/>
</dbReference>
<dbReference type="InterPro" id="IPR036322">
    <property type="entry name" value="WD40_repeat_dom_sf"/>
</dbReference>
<dbReference type="PANTHER" id="PTHR10856">
    <property type="entry name" value="CORONIN"/>
    <property type="match status" value="1"/>
</dbReference>
<dbReference type="PROSITE" id="PS50082">
    <property type="entry name" value="WD_REPEATS_2"/>
    <property type="match status" value="2"/>
</dbReference>
<organism evidence="9 10">
    <name type="scientific">Hondaea fermentalgiana</name>
    <dbReference type="NCBI Taxonomy" id="2315210"/>
    <lineage>
        <taxon>Eukaryota</taxon>
        <taxon>Sar</taxon>
        <taxon>Stramenopiles</taxon>
        <taxon>Bigyra</taxon>
        <taxon>Labyrinthulomycetes</taxon>
        <taxon>Thraustochytrida</taxon>
        <taxon>Thraustochytriidae</taxon>
        <taxon>Hondaea</taxon>
    </lineage>
</organism>
<comment type="caution">
    <text evidence="9">The sequence shown here is derived from an EMBL/GenBank/DDBJ whole genome shotgun (WGS) entry which is preliminary data.</text>
</comment>
<evidence type="ECO:0000259" key="8">
    <source>
        <dbReference type="SMART" id="SM01166"/>
    </source>
</evidence>
<dbReference type="SMART" id="SM01166">
    <property type="entry name" value="DUF1899"/>
    <property type="match status" value="1"/>
</dbReference>